<evidence type="ECO:0000259" key="4">
    <source>
        <dbReference type="PROSITE" id="PS50112"/>
    </source>
</evidence>
<dbReference type="InterPro" id="IPR000160">
    <property type="entry name" value="GGDEF_dom"/>
</dbReference>
<dbReference type="Pfam" id="PF00990">
    <property type="entry name" value="GGDEF"/>
    <property type="match status" value="1"/>
</dbReference>
<dbReference type="InterPro" id="IPR000700">
    <property type="entry name" value="PAS-assoc_C"/>
</dbReference>
<evidence type="ECO:0000313" key="9">
    <source>
        <dbReference type="EMBL" id="ANO50219.1"/>
    </source>
</evidence>
<dbReference type="SMART" id="SM00267">
    <property type="entry name" value="GGDEF"/>
    <property type="match status" value="1"/>
</dbReference>
<evidence type="ECO:0000313" key="10">
    <source>
        <dbReference type="Proteomes" id="UP000092695"/>
    </source>
</evidence>
<reference evidence="9 10" key="1">
    <citation type="submission" date="2016-06" db="EMBL/GenBank/DDBJ databases">
        <title>Complete genome sequence of a deep-branching marine Gamma Proteobacterium Woeseia oceani type strain XK5.</title>
        <authorList>
            <person name="Mu D."/>
            <person name="Du Z."/>
        </authorList>
    </citation>
    <scope>NUCLEOTIDE SEQUENCE [LARGE SCALE GENOMIC DNA]</scope>
    <source>
        <strain evidence="9 10">XK5</strain>
    </source>
</reference>
<dbReference type="AlphaFoldDB" id="A0A193LCV2"/>
<dbReference type="InterPro" id="IPR035965">
    <property type="entry name" value="PAS-like_dom_sf"/>
</dbReference>
<dbReference type="SMART" id="SM00304">
    <property type="entry name" value="HAMP"/>
    <property type="match status" value="1"/>
</dbReference>
<dbReference type="Gene3D" id="3.20.20.450">
    <property type="entry name" value="EAL domain"/>
    <property type="match status" value="1"/>
</dbReference>
<dbReference type="STRING" id="1548547.BA177_02385"/>
<protein>
    <recommendedName>
        <fullName evidence="1">cyclic-guanylate-specific phosphodiesterase</fullName>
        <ecNumber evidence="1">3.1.4.52</ecNumber>
    </recommendedName>
</protein>
<dbReference type="KEGG" id="woc:BA177_02385"/>
<dbReference type="InterPro" id="IPR052155">
    <property type="entry name" value="Biofilm_reg_signaling"/>
</dbReference>
<dbReference type="EMBL" id="CP016268">
    <property type="protein sequence ID" value="ANO50219.1"/>
    <property type="molecule type" value="Genomic_DNA"/>
</dbReference>
<feature type="domain" description="HAMP" evidence="7">
    <location>
        <begin position="202"/>
        <end position="254"/>
    </location>
</feature>
<dbReference type="CDD" id="cd01948">
    <property type="entry name" value="EAL"/>
    <property type="match status" value="1"/>
</dbReference>
<evidence type="ECO:0000259" key="7">
    <source>
        <dbReference type="PROSITE" id="PS50885"/>
    </source>
</evidence>
<sequence length="816" mass="91181">MTGKILPRYLILAVALAAVVCILLLGNFYAQYQSMAGALVETGMRQHERSLAAGFERRSRARLHRIADSLDFTDGEPEVMSNQELLRHAVEGRDDFIGLRFVSIDGDTVLEAGELPASIPQSGVHWEEQRLQLQYPVEQDGERLGTLYGNFGLIGLQEATTEFRNNMLAAEQQHRQSSFLWIGVTMAIMLLLCGAVVWLIIRSQNQRIREIKTQAEKLSESNFGEDLHGPRGDELGELVDVFNNMRDRLKRTTISRDYVDNILSGMNEAIVVTSADNMITKVNHATARMLNYGDVELVGQPLSCILDNERGELLKTDAPTGIPMEAMFLTKDGERVPVSYTGSIIGDDEETADRIYAAQNITERRKAEQRIRYLARIDALTKVPNRMQFQHLLQRAIARAKRSRKSLCLLYIDVDQFKEINDTFGHLAGDTTLETVANRLGEALPEGTVVGRLAGDEFAVIVDRLADDPDTLPMLDKLARSILDRLADPFYVQGHEVFMTASMGIASYPTDAADVIDLIRNADAALYHAKKAGGNVFAYYSPEMNEAAVERLMTKSKLKRAFERDELLVHYQPKYNLATGEVIGAEALVRWELPERGIILPSDFIPIAEETNLIVEIGEWVLDRVCEDFRYWQRSVPSPGRVSVNLSLKQLRQANFINRISAIMRGYGVSPTSLELEITETTLMENPARTIKLLDELYALGLHLAIDDFGTGYSSLSALQQFPISTLKIDKSFVRDIAVNPDDATIVGTIVHMGRSLKMDVVAEGVETEEQLAFLQTLDCNYVQGLLFGDPMSSDNYLELLLAQADGTDKYRALFA</sequence>
<dbReference type="EC" id="3.1.4.52" evidence="1"/>
<dbReference type="PROSITE" id="PS50112">
    <property type="entry name" value="PAS"/>
    <property type="match status" value="1"/>
</dbReference>
<dbReference type="CDD" id="cd00130">
    <property type="entry name" value="PAS"/>
    <property type="match status" value="1"/>
</dbReference>
<dbReference type="PROSITE" id="PS50113">
    <property type="entry name" value="PAC"/>
    <property type="match status" value="1"/>
</dbReference>
<dbReference type="PANTHER" id="PTHR44757:SF2">
    <property type="entry name" value="BIOFILM ARCHITECTURE MAINTENANCE PROTEIN MBAA"/>
    <property type="match status" value="1"/>
</dbReference>
<evidence type="ECO:0000259" key="5">
    <source>
        <dbReference type="PROSITE" id="PS50113"/>
    </source>
</evidence>
<dbReference type="SMART" id="SM00052">
    <property type="entry name" value="EAL"/>
    <property type="match status" value="1"/>
</dbReference>
<dbReference type="NCBIfam" id="TIGR00229">
    <property type="entry name" value="sensory_box"/>
    <property type="match status" value="1"/>
</dbReference>
<feature type="domain" description="GGDEF" evidence="8">
    <location>
        <begin position="405"/>
        <end position="542"/>
    </location>
</feature>
<dbReference type="SMART" id="SM00091">
    <property type="entry name" value="PAS"/>
    <property type="match status" value="1"/>
</dbReference>
<dbReference type="SUPFAM" id="SSF55073">
    <property type="entry name" value="Nucleotide cyclase"/>
    <property type="match status" value="1"/>
</dbReference>
<dbReference type="PROSITE" id="PS50887">
    <property type="entry name" value="GGDEF"/>
    <property type="match status" value="1"/>
</dbReference>
<dbReference type="SUPFAM" id="SSF158472">
    <property type="entry name" value="HAMP domain-like"/>
    <property type="match status" value="1"/>
</dbReference>
<gene>
    <name evidence="9" type="ORF">BA177_02385</name>
</gene>
<dbReference type="PROSITE" id="PS50883">
    <property type="entry name" value="EAL"/>
    <property type="match status" value="1"/>
</dbReference>
<feature type="domain" description="PAC" evidence="5">
    <location>
        <begin position="322"/>
        <end position="373"/>
    </location>
</feature>
<dbReference type="NCBIfam" id="TIGR00254">
    <property type="entry name" value="GGDEF"/>
    <property type="match status" value="1"/>
</dbReference>
<dbReference type="Proteomes" id="UP000092695">
    <property type="component" value="Chromosome"/>
</dbReference>
<dbReference type="Pfam" id="PF00672">
    <property type="entry name" value="HAMP"/>
    <property type="match status" value="1"/>
</dbReference>
<dbReference type="InterPro" id="IPR003660">
    <property type="entry name" value="HAMP_dom"/>
</dbReference>
<evidence type="ECO:0000256" key="3">
    <source>
        <dbReference type="SAM" id="Phobius"/>
    </source>
</evidence>
<keyword evidence="3" id="KW-1133">Transmembrane helix</keyword>
<keyword evidence="3" id="KW-0472">Membrane</keyword>
<feature type="domain" description="EAL" evidence="6">
    <location>
        <begin position="551"/>
        <end position="805"/>
    </location>
</feature>
<keyword evidence="3" id="KW-0812">Transmembrane</keyword>
<dbReference type="CDD" id="cd06225">
    <property type="entry name" value="HAMP"/>
    <property type="match status" value="1"/>
</dbReference>
<dbReference type="Pfam" id="PF13426">
    <property type="entry name" value="PAS_9"/>
    <property type="match status" value="1"/>
</dbReference>
<dbReference type="InterPro" id="IPR035919">
    <property type="entry name" value="EAL_sf"/>
</dbReference>
<dbReference type="GO" id="GO:0007165">
    <property type="term" value="P:signal transduction"/>
    <property type="evidence" value="ECO:0007669"/>
    <property type="project" value="InterPro"/>
</dbReference>
<dbReference type="Gene3D" id="3.30.70.270">
    <property type="match status" value="1"/>
</dbReference>
<dbReference type="InterPro" id="IPR001633">
    <property type="entry name" value="EAL_dom"/>
</dbReference>
<dbReference type="GO" id="GO:0071111">
    <property type="term" value="F:cyclic-guanylate-specific phosphodiesterase activity"/>
    <property type="evidence" value="ECO:0007669"/>
    <property type="project" value="UniProtKB-EC"/>
</dbReference>
<evidence type="ECO:0000256" key="1">
    <source>
        <dbReference type="ARBA" id="ARBA00012282"/>
    </source>
</evidence>
<dbReference type="InterPro" id="IPR043128">
    <property type="entry name" value="Rev_trsase/Diguanyl_cyclase"/>
</dbReference>
<dbReference type="OrthoDB" id="8553030at2"/>
<accession>A0A193LCV2</accession>
<proteinExistence type="predicted"/>
<dbReference type="Gene3D" id="3.30.450.20">
    <property type="entry name" value="PAS domain"/>
    <property type="match status" value="1"/>
</dbReference>
<dbReference type="GO" id="GO:0016020">
    <property type="term" value="C:membrane"/>
    <property type="evidence" value="ECO:0007669"/>
    <property type="project" value="InterPro"/>
</dbReference>
<evidence type="ECO:0000259" key="8">
    <source>
        <dbReference type="PROSITE" id="PS50887"/>
    </source>
</evidence>
<dbReference type="InterPro" id="IPR029787">
    <property type="entry name" value="Nucleotide_cyclase"/>
</dbReference>
<feature type="domain" description="PAS" evidence="4">
    <location>
        <begin position="255"/>
        <end position="307"/>
    </location>
</feature>
<evidence type="ECO:0000256" key="2">
    <source>
        <dbReference type="ARBA" id="ARBA00022636"/>
    </source>
</evidence>
<dbReference type="SUPFAM" id="SSF55785">
    <property type="entry name" value="PYP-like sensor domain (PAS domain)"/>
    <property type="match status" value="1"/>
</dbReference>
<keyword evidence="2" id="KW-0973">c-di-GMP</keyword>
<organism evidence="9 10">
    <name type="scientific">Woeseia oceani</name>
    <dbReference type="NCBI Taxonomy" id="1548547"/>
    <lineage>
        <taxon>Bacteria</taxon>
        <taxon>Pseudomonadati</taxon>
        <taxon>Pseudomonadota</taxon>
        <taxon>Gammaproteobacteria</taxon>
        <taxon>Woeseiales</taxon>
        <taxon>Woeseiaceae</taxon>
        <taxon>Woeseia</taxon>
    </lineage>
</organism>
<dbReference type="InterPro" id="IPR000014">
    <property type="entry name" value="PAS"/>
</dbReference>
<name>A0A193LCV2_9GAMM</name>
<dbReference type="PROSITE" id="PS50885">
    <property type="entry name" value="HAMP"/>
    <property type="match status" value="1"/>
</dbReference>
<dbReference type="SUPFAM" id="SSF141868">
    <property type="entry name" value="EAL domain-like"/>
    <property type="match status" value="1"/>
</dbReference>
<dbReference type="CDD" id="cd01949">
    <property type="entry name" value="GGDEF"/>
    <property type="match status" value="1"/>
</dbReference>
<evidence type="ECO:0000259" key="6">
    <source>
        <dbReference type="PROSITE" id="PS50883"/>
    </source>
</evidence>
<dbReference type="RefSeq" id="WP_068612410.1">
    <property type="nucleotide sequence ID" value="NZ_CP016268.1"/>
</dbReference>
<keyword evidence="10" id="KW-1185">Reference proteome</keyword>
<dbReference type="FunFam" id="3.20.20.450:FF:000001">
    <property type="entry name" value="Cyclic di-GMP phosphodiesterase yahA"/>
    <property type="match status" value="1"/>
</dbReference>
<dbReference type="PANTHER" id="PTHR44757">
    <property type="entry name" value="DIGUANYLATE CYCLASE DGCP"/>
    <property type="match status" value="1"/>
</dbReference>
<feature type="transmembrane region" description="Helical" evidence="3">
    <location>
        <begin position="179"/>
        <end position="201"/>
    </location>
</feature>
<dbReference type="Pfam" id="PF00563">
    <property type="entry name" value="EAL"/>
    <property type="match status" value="1"/>
</dbReference>
<dbReference type="Gene3D" id="6.10.340.10">
    <property type="match status" value="1"/>
</dbReference>